<dbReference type="EMBL" id="CP063406">
    <property type="protein sequence ID" value="QSZ30487.1"/>
    <property type="molecule type" value="Genomic_DNA"/>
</dbReference>
<accession>A0A8A3PA51</accession>
<name>A0A8A3PA51_9HELO</name>
<evidence type="ECO:0000313" key="1">
    <source>
        <dbReference type="EMBL" id="QSZ30487.1"/>
    </source>
</evidence>
<dbReference type="Proteomes" id="UP000672032">
    <property type="component" value="Chromosome 2"/>
</dbReference>
<dbReference type="AlphaFoldDB" id="A0A8A3PA51"/>
<organism evidence="1 2">
    <name type="scientific">Monilinia vaccinii-corymbosi</name>
    <dbReference type="NCBI Taxonomy" id="61207"/>
    <lineage>
        <taxon>Eukaryota</taxon>
        <taxon>Fungi</taxon>
        <taxon>Dikarya</taxon>
        <taxon>Ascomycota</taxon>
        <taxon>Pezizomycotina</taxon>
        <taxon>Leotiomycetes</taxon>
        <taxon>Helotiales</taxon>
        <taxon>Sclerotiniaceae</taxon>
        <taxon>Monilinia</taxon>
    </lineage>
</organism>
<reference evidence="1" key="1">
    <citation type="submission" date="2020-10" db="EMBL/GenBank/DDBJ databases">
        <title>Genome Sequence of Monilinia vaccinii-corymbosi Sheds Light on Mummy Berry Disease Infection of Blueberry and Mating Type.</title>
        <authorList>
            <person name="Yow A.G."/>
            <person name="Zhang Y."/>
            <person name="Bansal K."/>
            <person name="Eacker S.M."/>
            <person name="Sullivan S."/>
            <person name="Liachko I."/>
            <person name="Cubeta M.A."/>
            <person name="Rollins J.A."/>
            <person name="Ashrafi H."/>
        </authorList>
    </citation>
    <scope>NUCLEOTIDE SEQUENCE</scope>
    <source>
        <strain evidence="1">RL-1</strain>
    </source>
</reference>
<gene>
    <name evidence="1" type="ORF">DSL72_000041</name>
</gene>
<sequence>MEGTQQIEGDNLPPESGSMMASLKLKTQQSYHTNHIMNKGQNFAPTEIFLLLHLSIQIAHGDSLVSLWSNSTLAQHFRADHLATFRSSLFQLSWKPLGANQHVYLYQVHQHLISIVVASYAGGAYTARGFQISDVPAAADIPRPIAACF</sequence>
<keyword evidence="2" id="KW-1185">Reference proteome</keyword>
<proteinExistence type="predicted"/>
<protein>
    <submittedName>
        <fullName evidence="1">Uncharacterized protein</fullName>
    </submittedName>
</protein>
<evidence type="ECO:0000313" key="2">
    <source>
        <dbReference type="Proteomes" id="UP000672032"/>
    </source>
</evidence>